<dbReference type="Pfam" id="PF03810">
    <property type="entry name" value="IBN_N"/>
    <property type="match status" value="1"/>
</dbReference>
<gene>
    <name evidence="5" type="ORF">O3M35_006655</name>
</gene>
<feature type="domain" description="Exportin-1/Importin-beta-like" evidence="3">
    <location>
        <begin position="110"/>
        <end position="271"/>
    </location>
</feature>
<protein>
    <recommendedName>
        <fullName evidence="7">Exportin-5</fullName>
    </recommendedName>
</protein>
<reference evidence="5 6" key="1">
    <citation type="submission" date="2022-12" db="EMBL/GenBank/DDBJ databases">
        <title>Chromosome-level genome assembly of true bugs.</title>
        <authorList>
            <person name="Ma L."/>
            <person name="Li H."/>
        </authorList>
    </citation>
    <scope>NUCLEOTIDE SEQUENCE [LARGE SCALE GENOMIC DNA]</scope>
    <source>
        <strain evidence="5">Lab_2022b</strain>
    </source>
</reference>
<proteinExistence type="inferred from homology"/>
<dbReference type="InterPro" id="IPR001494">
    <property type="entry name" value="Importin-beta_N"/>
</dbReference>
<comment type="similarity">
    <text evidence="1">Belongs to the exportin family.</text>
</comment>
<dbReference type="GO" id="GO:0006611">
    <property type="term" value="P:protein export from nucleus"/>
    <property type="evidence" value="ECO:0007669"/>
    <property type="project" value="InterPro"/>
</dbReference>
<dbReference type="GO" id="GO:0005737">
    <property type="term" value="C:cytoplasm"/>
    <property type="evidence" value="ECO:0007669"/>
    <property type="project" value="TreeGrafter"/>
</dbReference>
<feature type="domain" description="Exportin-5 C-terminal" evidence="4">
    <location>
        <begin position="309"/>
        <end position="1147"/>
    </location>
</feature>
<dbReference type="SUPFAM" id="SSF48371">
    <property type="entry name" value="ARM repeat"/>
    <property type="match status" value="1"/>
</dbReference>
<evidence type="ECO:0000313" key="6">
    <source>
        <dbReference type="Proteomes" id="UP001461498"/>
    </source>
</evidence>
<dbReference type="PANTHER" id="PTHR11223:SF3">
    <property type="entry name" value="EXPORTIN-5"/>
    <property type="match status" value="1"/>
</dbReference>
<sequence length="1190" mass="133602">MDVEVSAVAGQLAAAVELTMNTNATHSERLEAYNACEIFKEKSPLCAQCGLYLAQRPEYSHFVRHFGLQLMEHCIKYRWYNLTHAEKIFIKENAMKLVEGGMDALLEEKAHMRDALSRVVVEMIKREWPQQWGTLLSELNECSSKGCIQTELVLLVLLRLVEDVAVLQTLESNQRRKDIYQALTLNMADLFTFFRGLIVKHYEQYLTNTTVGNLVQANSHARVVQVVLLTLSGFVEWVSMVNIMAEDGRLLQILCLLLNNEHFQDGAAECLLQIVSRKGKLDERRPLLVLFSEDAMRCIFQSADTSVTKNYQFLKKLTRVLTGLGSQLCSLWSKESQARPPNFEMYLEAIVTFTRHPSLTLVYYANSLWLSLMKHDQISKDDVFLSFVPKWVDAAGPKIIKVPFPTSKSNVNPNTPEAYAVMDYDAEDEFNGFFHRYRVELLDTFKQATLVSPLVAYTYVERWLEVQIQKTVSQTTAEPCTLTSPAYLEWDALSLALDAVLSKLVMAKERPDVIGGLRLLDLCLALEPSDPLIMSAMLSCISALFVFLSMAPPETTAVYLPRVLDKIFATLVFTLPGESKNQRSRGVKNLRRHAASLMVKIAQKYPLLLLPVFSRIHNIVLNLQSKPDTLSTMEALCLQEALLLISNHLCDYERECRFVGEVISPVSQPWLAITSTAFTSTPAFMSYVGLDKPPVEPSSDDTNGQNRSQIMWCLDVILAVVKRCMWPLDPELAARGGFLVCTTSAGNPVYRNPATPHVLPLLPGLLALCQVLNGLSSPPAIALLSEGYKGAYMMVEVERQNLLGVGSGTNQSDHMGSETKPTTPLQRMQNFLSSVHEDAAHALAHAFHSLSHDIYHVPNLAPSIINTIFSNLEYVPDYRLRTLVRVFLKSFITSCLPSCYETVLLPVLAHFTPYMFNRLNERWRHLSEINENGTHDEDNTDTQEMLEDMLNRTLTREYLDVLKVILYGGVGMLESTSVMDSEETTEVAKPALQSDVISELGIKVLNCDATCQPVTLCLLRALYWADSTASLKCTSLVGGVISYLVQNNRMGSELAAHTLTSILLGLQQHGQHDANQGSLLVLGTLIYGILRPLVPSIVQVMHQIPDVNLADLQKLDERMLKEAQKGTKVDKAKKEMFKKVTSPLIGRNMGQLFRKKVAIRDLPRFEIVKKYKQIDTINTDDNGITNLFNM</sequence>
<dbReference type="InterPro" id="IPR016024">
    <property type="entry name" value="ARM-type_fold"/>
</dbReference>
<evidence type="ECO:0000256" key="1">
    <source>
        <dbReference type="ARBA" id="ARBA00009466"/>
    </source>
</evidence>
<evidence type="ECO:0000259" key="4">
    <source>
        <dbReference type="Pfam" id="PF19273"/>
    </source>
</evidence>
<dbReference type="GO" id="GO:0005049">
    <property type="term" value="F:nuclear export signal receptor activity"/>
    <property type="evidence" value="ECO:0007669"/>
    <property type="project" value="InterPro"/>
</dbReference>
<evidence type="ECO:0000259" key="2">
    <source>
        <dbReference type="Pfam" id="PF03810"/>
    </source>
</evidence>
<organism evidence="5 6">
    <name type="scientific">Rhynocoris fuscipes</name>
    <dbReference type="NCBI Taxonomy" id="488301"/>
    <lineage>
        <taxon>Eukaryota</taxon>
        <taxon>Metazoa</taxon>
        <taxon>Ecdysozoa</taxon>
        <taxon>Arthropoda</taxon>
        <taxon>Hexapoda</taxon>
        <taxon>Insecta</taxon>
        <taxon>Pterygota</taxon>
        <taxon>Neoptera</taxon>
        <taxon>Paraneoptera</taxon>
        <taxon>Hemiptera</taxon>
        <taxon>Heteroptera</taxon>
        <taxon>Panheteroptera</taxon>
        <taxon>Cimicomorpha</taxon>
        <taxon>Reduviidae</taxon>
        <taxon>Harpactorinae</taxon>
        <taxon>Harpactorini</taxon>
        <taxon>Rhynocoris</taxon>
    </lineage>
</organism>
<comment type="caution">
    <text evidence="5">The sequence shown here is derived from an EMBL/GenBank/DDBJ whole genome shotgun (WGS) entry which is preliminary data.</text>
</comment>
<dbReference type="InterPro" id="IPR013598">
    <property type="entry name" value="Exportin-1/Importin-b-like"/>
</dbReference>
<dbReference type="Pfam" id="PF08389">
    <property type="entry name" value="Xpo1"/>
    <property type="match status" value="1"/>
</dbReference>
<name>A0AAW1DLY3_9HEMI</name>
<dbReference type="GO" id="GO:0005634">
    <property type="term" value="C:nucleus"/>
    <property type="evidence" value="ECO:0007669"/>
    <property type="project" value="TreeGrafter"/>
</dbReference>
<accession>A0AAW1DLY3</accession>
<feature type="domain" description="Importin N-terminal" evidence="2">
    <location>
        <begin position="32"/>
        <end position="97"/>
    </location>
</feature>
<dbReference type="GO" id="GO:0031267">
    <property type="term" value="F:small GTPase binding"/>
    <property type="evidence" value="ECO:0007669"/>
    <property type="project" value="InterPro"/>
</dbReference>
<dbReference type="Proteomes" id="UP001461498">
    <property type="component" value="Unassembled WGS sequence"/>
</dbReference>
<dbReference type="PANTHER" id="PTHR11223">
    <property type="entry name" value="EXPORTIN 1/5"/>
    <property type="match status" value="1"/>
</dbReference>
<dbReference type="InterPro" id="IPR045478">
    <property type="entry name" value="Exportin-5_C"/>
</dbReference>
<dbReference type="InterPro" id="IPR011989">
    <property type="entry name" value="ARM-like"/>
</dbReference>
<dbReference type="InterPro" id="IPR045065">
    <property type="entry name" value="XPO1/5"/>
</dbReference>
<keyword evidence="6" id="KW-1185">Reference proteome</keyword>
<dbReference type="AlphaFoldDB" id="A0AAW1DLY3"/>
<dbReference type="GO" id="GO:0042565">
    <property type="term" value="C:RNA nuclear export complex"/>
    <property type="evidence" value="ECO:0007669"/>
    <property type="project" value="TreeGrafter"/>
</dbReference>
<evidence type="ECO:0000259" key="3">
    <source>
        <dbReference type="Pfam" id="PF08389"/>
    </source>
</evidence>
<dbReference type="Gene3D" id="1.25.10.10">
    <property type="entry name" value="Leucine-rich Repeat Variant"/>
    <property type="match status" value="1"/>
</dbReference>
<dbReference type="Pfam" id="PF19273">
    <property type="entry name" value="Exportin-5"/>
    <property type="match status" value="1"/>
</dbReference>
<dbReference type="GO" id="GO:0006405">
    <property type="term" value="P:RNA export from nucleus"/>
    <property type="evidence" value="ECO:0007669"/>
    <property type="project" value="TreeGrafter"/>
</dbReference>
<evidence type="ECO:0000313" key="5">
    <source>
        <dbReference type="EMBL" id="KAK9509310.1"/>
    </source>
</evidence>
<evidence type="ECO:0008006" key="7">
    <source>
        <dbReference type="Google" id="ProtNLM"/>
    </source>
</evidence>
<dbReference type="GO" id="GO:0003723">
    <property type="term" value="F:RNA binding"/>
    <property type="evidence" value="ECO:0007669"/>
    <property type="project" value="TreeGrafter"/>
</dbReference>
<dbReference type="EMBL" id="JAPXFL010000003">
    <property type="protein sequence ID" value="KAK9509310.1"/>
    <property type="molecule type" value="Genomic_DNA"/>
</dbReference>